<protein>
    <recommendedName>
        <fullName evidence="4">GH16 domain-containing protein</fullName>
    </recommendedName>
</protein>
<sequence length="632" mass="72696">MVKVLFLLFLLAPVNMLGQSTYKLVWSDEFNKPGKPDSTVWSFEDGFVRNEELQWYQPDNAFCEKGLLIIEGRKEKVRNTEYNKEGKSWKQARKYAFYTSSSLKTAGKKEFLYGRIEVRAKIPVGGGAWPAIWTLGNNMEWPSCGEIDIMEYYRIQGIPHILANAAWGTDARYHAMWNSKKIPFDYFLQKDKEWASKFHIWRMDWDEEAIRLYLDNELLNEIPLSQTTNGSLGNHQNPFKQPHYILLNLALGGVNGGEPDDKAFPMRYEIDYVRVYQKEKMIRSGELWLDNEGNHINAHGGGVLHFGNKYYWFGEHKSATTSSALVGVTCYSSTDLCNWTNEGVALPVSDDPASDIVKGCIIERPKVIYNNKTKKFVMWFHLELKDKGYAAARAAVAVSDQVTGPYQFIGSFRANPGVYPFDMPQELKNKQLKLEDYKEWWTPKWYEAVNNGLFIQRDLAGGQMSRDMTLFVDEDGKAYHIYSSEENLTLHIAELNDDYLGYTGKYMRVAPAGHNEAPAIFKKDGMYWMITSGCTGWAPNEARMFSAPSIWGPWTKHPNPCTGENAKITYGGQSTYILTLQGEPNKYIFMADIWRPKNPIDARYIWLPVQFDDKGVPFLKWIDEWSPAEWIK</sequence>
<dbReference type="InterPro" id="IPR013320">
    <property type="entry name" value="ConA-like_dom_sf"/>
</dbReference>
<dbReference type="AlphaFoldDB" id="A0A645A2Y8"/>
<dbReference type="InterPro" id="IPR023296">
    <property type="entry name" value="Glyco_hydro_beta-prop_sf"/>
</dbReference>
<dbReference type="Gene3D" id="2.60.120.200">
    <property type="match status" value="1"/>
</dbReference>
<dbReference type="InterPro" id="IPR006710">
    <property type="entry name" value="Glyco_hydro_43"/>
</dbReference>
<dbReference type="PROSITE" id="PS51762">
    <property type="entry name" value="GH16_2"/>
    <property type="match status" value="1"/>
</dbReference>
<gene>
    <name evidence="5" type="ORF">SDC9_94256</name>
</gene>
<comment type="caution">
    <text evidence="5">The sequence shown here is derived from an EMBL/GenBank/DDBJ whole genome shotgun (WGS) entry which is preliminary data.</text>
</comment>
<proteinExistence type="inferred from homology"/>
<reference evidence="5" key="1">
    <citation type="submission" date="2019-08" db="EMBL/GenBank/DDBJ databases">
        <authorList>
            <person name="Kucharzyk K."/>
            <person name="Murdoch R.W."/>
            <person name="Higgins S."/>
            <person name="Loffler F."/>
        </authorList>
    </citation>
    <scope>NUCLEOTIDE SEQUENCE</scope>
</reference>
<name>A0A645A2Y8_9ZZZZ</name>
<keyword evidence="3" id="KW-0326">Glycosidase</keyword>
<organism evidence="5">
    <name type="scientific">bioreactor metagenome</name>
    <dbReference type="NCBI Taxonomy" id="1076179"/>
    <lineage>
        <taxon>unclassified sequences</taxon>
        <taxon>metagenomes</taxon>
        <taxon>ecological metagenomes</taxon>
    </lineage>
</organism>
<dbReference type="SUPFAM" id="SSF75005">
    <property type="entry name" value="Arabinanase/levansucrase/invertase"/>
    <property type="match status" value="1"/>
</dbReference>
<evidence type="ECO:0000313" key="5">
    <source>
        <dbReference type="EMBL" id="MPM47545.1"/>
    </source>
</evidence>
<dbReference type="EMBL" id="VSSQ01011719">
    <property type="protein sequence ID" value="MPM47545.1"/>
    <property type="molecule type" value="Genomic_DNA"/>
</dbReference>
<keyword evidence="2" id="KW-0378">Hydrolase</keyword>
<evidence type="ECO:0000259" key="4">
    <source>
        <dbReference type="PROSITE" id="PS51762"/>
    </source>
</evidence>
<evidence type="ECO:0000256" key="1">
    <source>
        <dbReference type="ARBA" id="ARBA00009865"/>
    </source>
</evidence>
<dbReference type="CDD" id="cd08023">
    <property type="entry name" value="GH16_laminarinase_like"/>
    <property type="match status" value="1"/>
</dbReference>
<dbReference type="InterPro" id="IPR000757">
    <property type="entry name" value="Beta-glucanase-like"/>
</dbReference>
<dbReference type="GO" id="GO:0005975">
    <property type="term" value="P:carbohydrate metabolic process"/>
    <property type="evidence" value="ECO:0007669"/>
    <property type="project" value="InterPro"/>
</dbReference>
<dbReference type="Gene3D" id="2.115.10.20">
    <property type="entry name" value="Glycosyl hydrolase domain, family 43"/>
    <property type="match status" value="1"/>
</dbReference>
<dbReference type="SUPFAM" id="SSF49899">
    <property type="entry name" value="Concanavalin A-like lectins/glucanases"/>
    <property type="match status" value="1"/>
</dbReference>
<dbReference type="Pfam" id="PF00722">
    <property type="entry name" value="Glyco_hydro_16"/>
    <property type="match status" value="1"/>
</dbReference>
<dbReference type="CDD" id="cd18825">
    <property type="entry name" value="GH43_CtGH43-like"/>
    <property type="match status" value="1"/>
</dbReference>
<dbReference type="PANTHER" id="PTHR22925:SF3">
    <property type="entry name" value="GLYCOSYL HYDROLASE FAMILY PROTEIN 43"/>
    <property type="match status" value="1"/>
</dbReference>
<evidence type="ECO:0000256" key="3">
    <source>
        <dbReference type="ARBA" id="ARBA00023295"/>
    </source>
</evidence>
<dbReference type="Pfam" id="PF04616">
    <property type="entry name" value="Glyco_hydro_43"/>
    <property type="match status" value="1"/>
</dbReference>
<evidence type="ECO:0000256" key="2">
    <source>
        <dbReference type="ARBA" id="ARBA00022801"/>
    </source>
</evidence>
<dbReference type="GO" id="GO:0004553">
    <property type="term" value="F:hydrolase activity, hydrolyzing O-glycosyl compounds"/>
    <property type="evidence" value="ECO:0007669"/>
    <property type="project" value="InterPro"/>
</dbReference>
<comment type="similarity">
    <text evidence="1">Belongs to the glycosyl hydrolase 43 family.</text>
</comment>
<dbReference type="PANTHER" id="PTHR22925">
    <property type="entry name" value="GLYCOSYL HYDROLASE 43 FAMILY MEMBER"/>
    <property type="match status" value="1"/>
</dbReference>
<accession>A0A645A2Y8</accession>
<feature type="domain" description="GH16" evidence="4">
    <location>
        <begin position="7"/>
        <end position="281"/>
    </location>
</feature>